<evidence type="ECO:0000256" key="5">
    <source>
        <dbReference type="ARBA" id="ARBA00023274"/>
    </source>
</evidence>
<gene>
    <name evidence="6" type="primary">rplW</name>
    <name evidence="7" type="ORF">ENV54_03345</name>
</gene>
<comment type="function">
    <text evidence="6">One of the early assembly proteins it binds 23S rRNA. One of the proteins that surrounds the polypeptide exit tunnel on the outside of the ribosome. Forms the main docking site for trigger factor binding to the ribosome.</text>
</comment>
<keyword evidence="3 6" id="KW-0694">RNA-binding</keyword>
<keyword evidence="5 6" id="KW-0687">Ribonucleoprotein</keyword>
<dbReference type="InterPro" id="IPR012677">
    <property type="entry name" value="Nucleotide-bd_a/b_plait_sf"/>
</dbReference>
<evidence type="ECO:0000313" key="7">
    <source>
        <dbReference type="EMBL" id="HGH60317.1"/>
    </source>
</evidence>
<dbReference type="NCBIfam" id="NF004363">
    <property type="entry name" value="PRK05738.2-4"/>
    <property type="match status" value="1"/>
</dbReference>
<protein>
    <recommendedName>
        <fullName evidence="6">Large ribosomal subunit protein uL23</fullName>
    </recommendedName>
</protein>
<dbReference type="NCBIfam" id="NF004366">
    <property type="entry name" value="PRK05738.3-2"/>
    <property type="match status" value="1"/>
</dbReference>
<organism evidence="7">
    <name type="scientific">Desulfomonile tiedjei</name>
    <dbReference type="NCBI Taxonomy" id="2358"/>
    <lineage>
        <taxon>Bacteria</taxon>
        <taxon>Pseudomonadati</taxon>
        <taxon>Thermodesulfobacteriota</taxon>
        <taxon>Desulfomonilia</taxon>
        <taxon>Desulfomonilales</taxon>
        <taxon>Desulfomonilaceae</taxon>
        <taxon>Desulfomonile</taxon>
    </lineage>
</organism>
<dbReference type="Gene3D" id="3.30.70.330">
    <property type="match status" value="1"/>
</dbReference>
<dbReference type="InterPro" id="IPR013025">
    <property type="entry name" value="Ribosomal_uL23-like"/>
</dbReference>
<comment type="subunit">
    <text evidence="6">Part of the 50S ribosomal subunit. Contacts protein L29, and trigger factor when it is bound to the ribosome.</text>
</comment>
<comment type="caution">
    <text evidence="7">The sequence shown here is derived from an EMBL/GenBank/DDBJ whole genome shotgun (WGS) entry which is preliminary data.</text>
</comment>
<keyword evidence="2 6" id="KW-0699">rRNA-binding</keyword>
<dbReference type="GO" id="GO:0005840">
    <property type="term" value="C:ribosome"/>
    <property type="evidence" value="ECO:0007669"/>
    <property type="project" value="UniProtKB-KW"/>
</dbReference>
<name>A0A7C4EW87_9BACT</name>
<keyword evidence="4 6" id="KW-0689">Ribosomal protein</keyword>
<dbReference type="PANTHER" id="PTHR11620">
    <property type="entry name" value="60S RIBOSOMAL PROTEIN L23A"/>
    <property type="match status" value="1"/>
</dbReference>
<dbReference type="GO" id="GO:0003735">
    <property type="term" value="F:structural constituent of ribosome"/>
    <property type="evidence" value="ECO:0007669"/>
    <property type="project" value="InterPro"/>
</dbReference>
<dbReference type="EMBL" id="DTGT01000109">
    <property type="protein sequence ID" value="HGH60317.1"/>
    <property type="molecule type" value="Genomic_DNA"/>
</dbReference>
<evidence type="ECO:0000256" key="4">
    <source>
        <dbReference type="ARBA" id="ARBA00022980"/>
    </source>
</evidence>
<dbReference type="GO" id="GO:1990904">
    <property type="term" value="C:ribonucleoprotein complex"/>
    <property type="evidence" value="ECO:0007669"/>
    <property type="project" value="UniProtKB-KW"/>
</dbReference>
<dbReference type="SUPFAM" id="SSF54189">
    <property type="entry name" value="Ribosomal proteins S24e, L23 and L15e"/>
    <property type="match status" value="1"/>
</dbReference>
<reference evidence="7" key="1">
    <citation type="journal article" date="2020" name="mSystems">
        <title>Genome- and Community-Level Interaction Insights into Carbon Utilization and Element Cycling Functions of Hydrothermarchaeota in Hydrothermal Sediment.</title>
        <authorList>
            <person name="Zhou Z."/>
            <person name="Liu Y."/>
            <person name="Xu W."/>
            <person name="Pan J."/>
            <person name="Luo Z.H."/>
            <person name="Li M."/>
        </authorList>
    </citation>
    <scope>NUCLEOTIDE SEQUENCE [LARGE SCALE GENOMIC DNA]</scope>
    <source>
        <strain evidence="7">SpSt-769</strain>
    </source>
</reference>
<dbReference type="GO" id="GO:0006412">
    <property type="term" value="P:translation"/>
    <property type="evidence" value="ECO:0007669"/>
    <property type="project" value="UniProtKB-UniRule"/>
</dbReference>
<evidence type="ECO:0000256" key="3">
    <source>
        <dbReference type="ARBA" id="ARBA00022884"/>
    </source>
</evidence>
<dbReference type="NCBIfam" id="NF004359">
    <property type="entry name" value="PRK05738.1-3"/>
    <property type="match status" value="1"/>
</dbReference>
<sequence>MEPYQTILRPIVTEKGTTLKEENNQIMFEVDPRSNKSEIKKAVEKLFKVKVVAVHTQNRLGKRKRLGRTVGRRKNWKKAIVTLREGDRVEYFEGV</sequence>
<dbReference type="HAMAP" id="MF_01369_B">
    <property type="entry name" value="Ribosomal_uL23_B"/>
    <property type="match status" value="1"/>
</dbReference>
<dbReference type="AlphaFoldDB" id="A0A7C4EW87"/>
<dbReference type="GO" id="GO:0019843">
    <property type="term" value="F:rRNA binding"/>
    <property type="evidence" value="ECO:0007669"/>
    <property type="project" value="UniProtKB-UniRule"/>
</dbReference>
<evidence type="ECO:0000256" key="1">
    <source>
        <dbReference type="ARBA" id="ARBA00006700"/>
    </source>
</evidence>
<dbReference type="FunFam" id="3.30.70.330:FF:000001">
    <property type="entry name" value="50S ribosomal protein L23"/>
    <property type="match status" value="1"/>
</dbReference>
<evidence type="ECO:0000256" key="2">
    <source>
        <dbReference type="ARBA" id="ARBA00022730"/>
    </source>
</evidence>
<comment type="similarity">
    <text evidence="1 6">Belongs to the universal ribosomal protein uL23 family.</text>
</comment>
<proteinExistence type="inferred from homology"/>
<dbReference type="Pfam" id="PF00276">
    <property type="entry name" value="Ribosomal_L23"/>
    <property type="match status" value="1"/>
</dbReference>
<dbReference type="InterPro" id="IPR012678">
    <property type="entry name" value="Ribosomal_uL23/eL15/eS24_sf"/>
</dbReference>
<accession>A0A7C4EW87</accession>
<evidence type="ECO:0000256" key="6">
    <source>
        <dbReference type="HAMAP-Rule" id="MF_01369"/>
    </source>
</evidence>